<sequence>MTEKPGLQSSPALRAVYLTTGLLFVALGFIGAFLPVLPTTPFLILAAACFARSSRRLESWLLDHPRFGPTLRDWRERGAIPRKAKMMSLAGTSIGFVLFWFGSHPGPLLMAAVVGLMLGGLAYVFTRPS</sequence>
<evidence type="ECO:0008006" key="4">
    <source>
        <dbReference type="Google" id="ProtNLM"/>
    </source>
</evidence>
<dbReference type="InterPro" id="IPR007401">
    <property type="entry name" value="DUF454"/>
</dbReference>
<feature type="transmembrane region" description="Helical" evidence="1">
    <location>
        <begin position="84"/>
        <end position="102"/>
    </location>
</feature>
<feature type="transmembrane region" description="Helical" evidence="1">
    <location>
        <begin position="20"/>
        <end position="51"/>
    </location>
</feature>
<dbReference type="PANTHER" id="PTHR35813">
    <property type="entry name" value="INNER MEMBRANE PROTEIN YBAN"/>
    <property type="match status" value="1"/>
</dbReference>
<keyword evidence="1" id="KW-0812">Transmembrane</keyword>
<evidence type="ECO:0000256" key="1">
    <source>
        <dbReference type="SAM" id="Phobius"/>
    </source>
</evidence>
<dbReference type="PIRSF" id="PIRSF016789">
    <property type="entry name" value="DUF454"/>
    <property type="match status" value="1"/>
</dbReference>
<feature type="transmembrane region" description="Helical" evidence="1">
    <location>
        <begin position="108"/>
        <end position="126"/>
    </location>
</feature>
<protein>
    <recommendedName>
        <fullName evidence="4">DUF454 domain-containing protein</fullName>
    </recommendedName>
</protein>
<dbReference type="Proteomes" id="UP000193083">
    <property type="component" value="Unassembled WGS sequence"/>
</dbReference>
<keyword evidence="3" id="KW-1185">Reference proteome</keyword>
<organism evidence="2 3">
    <name type="scientific">Mesorhizobium australicum</name>
    <dbReference type="NCBI Taxonomy" id="536018"/>
    <lineage>
        <taxon>Bacteria</taxon>
        <taxon>Pseudomonadati</taxon>
        <taxon>Pseudomonadota</taxon>
        <taxon>Alphaproteobacteria</taxon>
        <taxon>Hyphomicrobiales</taxon>
        <taxon>Phyllobacteriaceae</taxon>
        <taxon>Mesorhizobium</taxon>
    </lineage>
</organism>
<keyword evidence="1" id="KW-0472">Membrane</keyword>
<dbReference type="PANTHER" id="PTHR35813:SF1">
    <property type="entry name" value="INNER MEMBRANE PROTEIN YBAN"/>
    <property type="match status" value="1"/>
</dbReference>
<dbReference type="GO" id="GO:0005886">
    <property type="term" value="C:plasma membrane"/>
    <property type="evidence" value="ECO:0007669"/>
    <property type="project" value="TreeGrafter"/>
</dbReference>
<evidence type="ECO:0000313" key="3">
    <source>
        <dbReference type="Proteomes" id="UP000193083"/>
    </source>
</evidence>
<accession>A0A1X7MND5</accession>
<keyword evidence="1" id="KW-1133">Transmembrane helix</keyword>
<dbReference type="AlphaFoldDB" id="A0A1X7MND5"/>
<dbReference type="Pfam" id="PF04304">
    <property type="entry name" value="DUF454"/>
    <property type="match status" value="1"/>
</dbReference>
<name>A0A1X7MND5_9HYPH</name>
<evidence type="ECO:0000313" key="2">
    <source>
        <dbReference type="EMBL" id="SMH26352.1"/>
    </source>
</evidence>
<proteinExistence type="predicted"/>
<gene>
    <name evidence="2" type="ORF">SAMN02982922_0179</name>
</gene>
<dbReference type="EMBL" id="FXBL01000002">
    <property type="protein sequence ID" value="SMH26352.1"/>
    <property type="molecule type" value="Genomic_DNA"/>
</dbReference>
<reference evidence="2 3" key="1">
    <citation type="submission" date="2017-04" db="EMBL/GenBank/DDBJ databases">
        <authorList>
            <person name="Afonso C.L."/>
            <person name="Miller P.J."/>
            <person name="Scott M.A."/>
            <person name="Spackman E."/>
            <person name="Goraichik I."/>
            <person name="Dimitrov K.M."/>
            <person name="Suarez D.L."/>
            <person name="Swayne D.E."/>
        </authorList>
    </citation>
    <scope>NUCLEOTIDE SEQUENCE [LARGE SCALE GENOMIC DNA]</scope>
    <source>
        <strain evidence="2 3">B5P</strain>
    </source>
</reference>